<feature type="disulfide bond" evidence="5">
    <location>
        <begin position="133"/>
        <end position="210"/>
    </location>
</feature>
<dbReference type="GO" id="GO:0005615">
    <property type="term" value="C:extracellular space"/>
    <property type="evidence" value="ECO:0007669"/>
    <property type="project" value="TreeGrafter"/>
</dbReference>
<feature type="disulfide bond" evidence="5">
    <location>
        <begin position="182"/>
        <end position="205"/>
    </location>
</feature>
<keyword evidence="1 5" id="KW-0420">Kringle</keyword>
<comment type="caution">
    <text evidence="5">Lacks conserved residue(s) required for the propagation of feature annotation.</text>
</comment>
<feature type="domain" description="Kringle" evidence="7">
    <location>
        <begin position="132"/>
        <end position="210"/>
    </location>
</feature>
<feature type="disulfide bond" evidence="5">
    <location>
        <begin position="502"/>
        <end position="541"/>
    </location>
</feature>
<feature type="chain" id="PRO_5022868706" evidence="6">
    <location>
        <begin position="26"/>
        <end position="710"/>
    </location>
</feature>
<dbReference type="AlphaFoldDB" id="A0A5A9PIA4"/>
<dbReference type="SUPFAM" id="SSF57440">
    <property type="entry name" value="Kringle-like"/>
    <property type="match status" value="8"/>
</dbReference>
<dbReference type="SMART" id="SM00130">
    <property type="entry name" value="KR"/>
    <property type="match status" value="8"/>
</dbReference>
<keyword evidence="4 5" id="KW-1015">Disulfide bond</keyword>
<evidence type="ECO:0000256" key="1">
    <source>
        <dbReference type="ARBA" id="ARBA00022572"/>
    </source>
</evidence>
<dbReference type="FunFam" id="2.40.20.10:FF:000004">
    <property type="entry name" value="Hepatocyte growth factor"/>
    <property type="match status" value="4"/>
</dbReference>
<name>A0A5A9PIA4_9TELE</name>
<feature type="disulfide bond" evidence="5">
    <location>
        <begin position="481"/>
        <end position="558"/>
    </location>
</feature>
<evidence type="ECO:0000256" key="3">
    <source>
        <dbReference type="ARBA" id="ARBA00022737"/>
    </source>
</evidence>
<feature type="domain" description="Kringle" evidence="7">
    <location>
        <begin position="480"/>
        <end position="558"/>
    </location>
</feature>
<dbReference type="EMBL" id="SOYY01000004">
    <property type="protein sequence ID" value="KAA0721810.1"/>
    <property type="molecule type" value="Genomic_DNA"/>
</dbReference>
<evidence type="ECO:0000256" key="4">
    <source>
        <dbReference type="ARBA" id="ARBA00023157"/>
    </source>
</evidence>
<feature type="disulfide bond" evidence="5">
    <location>
        <begin position="440"/>
        <end position="463"/>
    </location>
</feature>
<evidence type="ECO:0000256" key="2">
    <source>
        <dbReference type="ARBA" id="ARBA00022729"/>
    </source>
</evidence>
<evidence type="ECO:0000259" key="7">
    <source>
        <dbReference type="PROSITE" id="PS50070"/>
    </source>
</evidence>
<dbReference type="Pfam" id="PF00051">
    <property type="entry name" value="Kringle"/>
    <property type="match status" value="7"/>
</dbReference>
<feature type="disulfide bond" evidence="5">
    <location>
        <begin position="266"/>
        <end position="289"/>
    </location>
</feature>
<gene>
    <name evidence="8" type="ORF">E1301_Tti022522</name>
</gene>
<feature type="domain" description="Kringle" evidence="7">
    <location>
        <begin position="566"/>
        <end position="642"/>
    </location>
</feature>
<feature type="disulfide bond" evidence="5">
    <location>
        <begin position="530"/>
        <end position="553"/>
    </location>
</feature>
<dbReference type="PANTHER" id="PTHR24261:SF13">
    <property type="entry name" value="PLASMINOGEN"/>
    <property type="match status" value="1"/>
</dbReference>
<feature type="disulfide bond" evidence="5">
    <location>
        <begin position="154"/>
        <end position="193"/>
    </location>
</feature>
<feature type="disulfide bond" evidence="5">
    <location>
        <begin position="614"/>
        <end position="637"/>
    </location>
</feature>
<feature type="signal peptide" evidence="6">
    <location>
        <begin position="1"/>
        <end position="25"/>
    </location>
</feature>
<feature type="domain" description="Kringle" evidence="7">
    <location>
        <begin position="654"/>
        <end position="701"/>
    </location>
</feature>
<organism evidence="8 9">
    <name type="scientific">Triplophysa tibetana</name>
    <dbReference type="NCBI Taxonomy" id="1572043"/>
    <lineage>
        <taxon>Eukaryota</taxon>
        <taxon>Metazoa</taxon>
        <taxon>Chordata</taxon>
        <taxon>Craniata</taxon>
        <taxon>Vertebrata</taxon>
        <taxon>Euteleostomi</taxon>
        <taxon>Actinopterygii</taxon>
        <taxon>Neopterygii</taxon>
        <taxon>Teleostei</taxon>
        <taxon>Ostariophysi</taxon>
        <taxon>Cypriniformes</taxon>
        <taxon>Nemacheilidae</taxon>
        <taxon>Triplophysa</taxon>
    </lineage>
</organism>
<evidence type="ECO:0000313" key="8">
    <source>
        <dbReference type="EMBL" id="KAA0721810.1"/>
    </source>
</evidence>
<sequence length="710" mass="82006">MSSILLKSVILGLLSVISVFSNVNSINQTFTTVSPAITSSAAEDCMHCNGEDYRGNVSITESGYTCQRWDSQTPHHHNYVLSILQNLRENYCRNPGGDPRPWCYTTDPSKRWEYCSISLCMTEPPTIVPEFICSSEDGRYYRGTISVTKLGNTCQSWTSQTPHQHDKTSVNYPCKGLEENYCRNPDHKIAPWCYTTDPEIRWEYCNVHHCRDQPAAEDCMHCNGEDYRGNVSITESGYTCQRWDSQTPHHHNYVLSILQNLRENYCRNPGGDPRPWCYTTDPSKRWEYCSISLCTTEPPTIVPEFICSSEDGRYYRGTISVTKLGNTCQSWTSQTPHQHDRTSVNYPCKGLEENYCRNPDHKIAPWCYTTDPEIRWEYCNVHHCRDQPAAEDCMHCNGEDYRGNVSITESGYTCQRWDSQTPHHHNYVLSILQNLRENYCRNPGGDPRPWCYTTDPSKRWEYCSISLCTTEPPTIVPEFICSSEDGRYYRGTISVTKLGNTCQSWTSQTPHQHDKTSVNYPCKGLEENYCRNPDHKIAPWCYTTDPEIRWEYCNVHHCRDQPAAEDCMHCNGEDYRGNVSITESGYTCQRWDSQTPHHHNYVLSILQNLRENYCRNPGGDPRPWCYTTDPSKRWEYCSIPRCTTEPPAIVPELICSSEDGRYYRGTISVTKLGNTCQSWTSQTPHQHERTSVNYPCKVLKRTTAETLIMK</sequence>
<dbReference type="Gene3D" id="2.40.20.10">
    <property type="entry name" value="Plasminogen Kringle 4"/>
    <property type="match status" value="8"/>
</dbReference>
<dbReference type="InterPro" id="IPR050759">
    <property type="entry name" value="Serine_protease_kringle"/>
</dbReference>
<dbReference type="GO" id="GO:0006508">
    <property type="term" value="P:proteolysis"/>
    <property type="evidence" value="ECO:0007669"/>
    <property type="project" value="TreeGrafter"/>
</dbReference>
<feature type="domain" description="Kringle" evidence="7">
    <location>
        <begin position="392"/>
        <end position="468"/>
    </location>
</feature>
<dbReference type="PROSITE" id="PS50070">
    <property type="entry name" value="KRINGLE_2"/>
    <property type="match status" value="8"/>
</dbReference>
<comment type="caution">
    <text evidence="8">The sequence shown here is derived from an EMBL/GenBank/DDBJ whole genome shotgun (WGS) entry which is preliminary data.</text>
</comment>
<dbReference type="InterPro" id="IPR018056">
    <property type="entry name" value="Kringle_CS"/>
</dbReference>
<feature type="disulfide bond" evidence="5">
    <location>
        <begin position="356"/>
        <end position="379"/>
    </location>
</feature>
<dbReference type="InterPro" id="IPR000001">
    <property type="entry name" value="Kringle"/>
</dbReference>
<proteinExistence type="predicted"/>
<keyword evidence="8" id="KW-0449">Lipoprotein</keyword>
<reference evidence="8 9" key="1">
    <citation type="journal article" date="2019" name="Mol. Ecol. Resour.">
        <title>Chromosome-level genome assembly of Triplophysa tibetana, a fish adapted to the harsh high-altitude environment of the Tibetan Plateau.</title>
        <authorList>
            <person name="Yang X."/>
            <person name="Liu H."/>
            <person name="Ma Z."/>
            <person name="Zou Y."/>
            <person name="Zou M."/>
            <person name="Mao Y."/>
            <person name="Li X."/>
            <person name="Wang H."/>
            <person name="Chen T."/>
            <person name="Wang W."/>
            <person name="Yang R."/>
        </authorList>
    </citation>
    <scope>NUCLEOTIDE SEQUENCE [LARGE SCALE GENOMIC DNA]</scope>
    <source>
        <strain evidence="8">TTIB1903HZAU</strain>
        <tissue evidence="8">Muscle</tissue>
    </source>
</reference>
<feature type="domain" description="Kringle" evidence="7">
    <location>
        <begin position="306"/>
        <end position="384"/>
    </location>
</feature>
<feature type="disulfide bond" evidence="5">
    <location>
        <begin position="92"/>
        <end position="115"/>
    </location>
</feature>
<keyword evidence="2 6" id="KW-0732">Signal</keyword>
<protein>
    <submittedName>
        <fullName evidence="8">Apolipoprotein(A)</fullName>
    </submittedName>
</protein>
<dbReference type="CDD" id="cd00108">
    <property type="entry name" value="KR"/>
    <property type="match status" value="7"/>
</dbReference>
<keyword evidence="9" id="KW-1185">Reference proteome</keyword>
<evidence type="ECO:0000256" key="5">
    <source>
        <dbReference type="PROSITE-ProRule" id="PRU00121"/>
    </source>
</evidence>
<dbReference type="PANTHER" id="PTHR24261">
    <property type="entry name" value="PLASMINOGEN-RELATED"/>
    <property type="match status" value="1"/>
</dbReference>
<evidence type="ECO:0000256" key="6">
    <source>
        <dbReference type="SAM" id="SignalP"/>
    </source>
</evidence>
<dbReference type="GO" id="GO:0004175">
    <property type="term" value="F:endopeptidase activity"/>
    <property type="evidence" value="ECO:0007669"/>
    <property type="project" value="TreeGrafter"/>
</dbReference>
<dbReference type="InterPro" id="IPR038178">
    <property type="entry name" value="Kringle_sf"/>
</dbReference>
<dbReference type="GO" id="GO:0005102">
    <property type="term" value="F:signaling receptor binding"/>
    <property type="evidence" value="ECO:0007669"/>
    <property type="project" value="TreeGrafter"/>
</dbReference>
<dbReference type="InterPro" id="IPR013806">
    <property type="entry name" value="Kringle-like"/>
</dbReference>
<feature type="domain" description="Kringle" evidence="7">
    <location>
        <begin position="218"/>
        <end position="294"/>
    </location>
</feature>
<feature type="disulfide bond" evidence="5">
    <location>
        <begin position="328"/>
        <end position="367"/>
    </location>
</feature>
<feature type="domain" description="Kringle" evidence="7">
    <location>
        <begin position="44"/>
        <end position="120"/>
    </location>
</feature>
<dbReference type="PROSITE" id="PS00021">
    <property type="entry name" value="KRINGLE_1"/>
    <property type="match status" value="7"/>
</dbReference>
<accession>A0A5A9PIA4</accession>
<keyword evidence="3" id="KW-0677">Repeat</keyword>
<dbReference type="PRINTS" id="PR00018">
    <property type="entry name" value="KRINGLE"/>
</dbReference>
<evidence type="ECO:0000313" key="9">
    <source>
        <dbReference type="Proteomes" id="UP000324632"/>
    </source>
</evidence>
<feature type="disulfide bond" evidence="5">
    <location>
        <begin position="307"/>
        <end position="384"/>
    </location>
</feature>
<dbReference type="Proteomes" id="UP000324632">
    <property type="component" value="Chromosome 4"/>
</dbReference>